<protein>
    <recommendedName>
        <fullName evidence="4">Ribosome biogenesis protein SLX9</fullName>
    </recommendedName>
</protein>
<dbReference type="AlphaFoldDB" id="A0A1X7QXT6"/>
<evidence type="ECO:0000313" key="9">
    <source>
        <dbReference type="EMBL" id="SMN17990.1"/>
    </source>
</evidence>
<feature type="compositionally biased region" description="Polar residues" evidence="8">
    <location>
        <begin position="121"/>
        <end position="139"/>
    </location>
</feature>
<keyword evidence="5" id="KW-0690">Ribosome biogenesis</keyword>
<dbReference type="OrthoDB" id="4068648at2759"/>
<feature type="region of interest" description="Disordered" evidence="8">
    <location>
        <begin position="46"/>
        <end position="93"/>
    </location>
</feature>
<dbReference type="InterPro" id="IPR028160">
    <property type="entry name" value="Slx9-like"/>
</dbReference>
<evidence type="ECO:0000256" key="2">
    <source>
        <dbReference type="ARBA" id="ARBA00011022"/>
    </source>
</evidence>
<dbReference type="STRING" id="1789683.A0A1X7QXT6"/>
<evidence type="ECO:0000256" key="7">
    <source>
        <dbReference type="ARBA" id="ARBA00025083"/>
    </source>
</evidence>
<sequence>MAAKKRNTLRNKAAARLGNTSKVDEVEPIAELAEDPKAFLHQFKETKKEKHNNKQNDFLSKIKKSSGSLNPEFEGISKSSVRRRKRKMRDNLKPRLDDLLTSLQKDDDLNQFTREESGLNITNDNISTDQNPFGPSSVNPPARIQVTKIVERVEPGSVKIKKNEPNIRNKKGAKLLASRERERFNEVISNQVFKQNSFSALRDIIKMQKK</sequence>
<organism evidence="9 10">
    <name type="scientific">Maudiozyma saulgeensis</name>
    <dbReference type="NCBI Taxonomy" id="1789683"/>
    <lineage>
        <taxon>Eukaryota</taxon>
        <taxon>Fungi</taxon>
        <taxon>Dikarya</taxon>
        <taxon>Ascomycota</taxon>
        <taxon>Saccharomycotina</taxon>
        <taxon>Saccharomycetes</taxon>
        <taxon>Saccharomycetales</taxon>
        <taxon>Saccharomycetaceae</taxon>
        <taxon>Maudiozyma</taxon>
    </lineage>
</organism>
<dbReference type="GO" id="GO:0030686">
    <property type="term" value="C:90S preribosome"/>
    <property type="evidence" value="ECO:0007669"/>
    <property type="project" value="InterPro"/>
</dbReference>
<dbReference type="Proteomes" id="UP000196158">
    <property type="component" value="Unassembled WGS sequence"/>
</dbReference>
<gene>
    <name evidence="9" type="ORF">KASA_0Q03883G</name>
</gene>
<comment type="function">
    <text evidence="7">Involved in ribosome biogenesis. Required for normal pre-rRNA processing in internal transcribed spacer 1 (ITS1). May be involved in the movements of the replication forks.</text>
</comment>
<name>A0A1X7QXT6_9SACH</name>
<evidence type="ECO:0000256" key="5">
    <source>
        <dbReference type="ARBA" id="ARBA00022517"/>
    </source>
</evidence>
<evidence type="ECO:0000256" key="4">
    <source>
        <dbReference type="ARBA" id="ARBA00021321"/>
    </source>
</evidence>
<evidence type="ECO:0000313" key="10">
    <source>
        <dbReference type="Proteomes" id="UP000196158"/>
    </source>
</evidence>
<feature type="region of interest" description="Disordered" evidence="8">
    <location>
        <begin position="121"/>
        <end position="140"/>
    </location>
</feature>
<evidence type="ECO:0000256" key="3">
    <source>
        <dbReference type="ARBA" id="ARBA00011523"/>
    </source>
</evidence>
<dbReference type="Pfam" id="PF15341">
    <property type="entry name" value="SLX9"/>
    <property type="match status" value="1"/>
</dbReference>
<dbReference type="GO" id="GO:0030688">
    <property type="term" value="C:preribosome, small subunit precursor"/>
    <property type="evidence" value="ECO:0007669"/>
    <property type="project" value="InterPro"/>
</dbReference>
<evidence type="ECO:0000256" key="1">
    <source>
        <dbReference type="ARBA" id="ARBA00004604"/>
    </source>
</evidence>
<accession>A0A1X7QXT6</accession>
<dbReference type="EMBL" id="FXLY01000002">
    <property type="protein sequence ID" value="SMN17990.1"/>
    <property type="molecule type" value="Genomic_DNA"/>
</dbReference>
<comment type="subcellular location">
    <subcellularLocation>
        <location evidence="1">Nucleus</location>
        <location evidence="1">Nucleolus</location>
    </subcellularLocation>
</comment>
<proteinExistence type="inferred from homology"/>
<dbReference type="GO" id="GO:0000462">
    <property type="term" value="P:maturation of SSU-rRNA from tricistronic rRNA transcript (SSU-rRNA, 5.8S rRNA, LSU-rRNA)"/>
    <property type="evidence" value="ECO:0007669"/>
    <property type="project" value="InterPro"/>
</dbReference>
<comment type="similarity">
    <text evidence="2">Belongs to the SLX9 family.</text>
</comment>
<evidence type="ECO:0000256" key="8">
    <source>
        <dbReference type="SAM" id="MobiDB-lite"/>
    </source>
</evidence>
<dbReference type="GO" id="GO:0005730">
    <property type="term" value="C:nucleolus"/>
    <property type="evidence" value="ECO:0007669"/>
    <property type="project" value="UniProtKB-SubCell"/>
</dbReference>
<keyword evidence="6" id="KW-0539">Nucleus</keyword>
<evidence type="ECO:0000256" key="6">
    <source>
        <dbReference type="ARBA" id="ARBA00023242"/>
    </source>
</evidence>
<keyword evidence="10" id="KW-1185">Reference proteome</keyword>
<reference evidence="9 10" key="1">
    <citation type="submission" date="2017-04" db="EMBL/GenBank/DDBJ databases">
        <authorList>
            <person name="Afonso C.L."/>
            <person name="Miller P.J."/>
            <person name="Scott M.A."/>
            <person name="Spackman E."/>
            <person name="Goraichik I."/>
            <person name="Dimitrov K.M."/>
            <person name="Suarez D.L."/>
            <person name="Swayne D.E."/>
        </authorList>
    </citation>
    <scope>NUCLEOTIDE SEQUENCE [LARGE SCALE GENOMIC DNA]</scope>
</reference>
<comment type="subunit">
    <text evidence="3">Interacts with the 35S, 23S and 20S pre-rRNAs and with the U3 snoRNA.</text>
</comment>